<evidence type="ECO:0000256" key="2">
    <source>
        <dbReference type="ARBA" id="ARBA00022803"/>
    </source>
</evidence>
<dbReference type="AlphaFoldDB" id="A0A8G2EYD0"/>
<keyword evidence="2" id="KW-0802">TPR repeat</keyword>
<dbReference type="EMBL" id="FNBW01000004">
    <property type="protein sequence ID" value="SDF57668.1"/>
    <property type="molecule type" value="Genomic_DNA"/>
</dbReference>
<protein>
    <submittedName>
        <fullName evidence="3">Tetratricopeptide (TPR) repeat</fullName>
    </submittedName>
</protein>
<dbReference type="Gene3D" id="1.25.40.10">
    <property type="entry name" value="Tetratricopeptide repeat domain"/>
    <property type="match status" value="1"/>
</dbReference>
<keyword evidence="1" id="KW-0677">Repeat</keyword>
<reference evidence="3 4" key="1">
    <citation type="submission" date="2016-10" db="EMBL/GenBank/DDBJ databases">
        <authorList>
            <person name="Varghese N."/>
            <person name="Submissions S."/>
        </authorList>
    </citation>
    <scope>NUCLEOTIDE SEQUENCE [LARGE SCALE GENOMIC DNA]</scope>
    <source>
        <strain evidence="3 4">DSM 18839</strain>
    </source>
</reference>
<dbReference type="OrthoDB" id="6193797at2"/>
<dbReference type="SUPFAM" id="SSF53756">
    <property type="entry name" value="UDP-Glycosyltransferase/glycogen phosphorylase"/>
    <property type="match status" value="1"/>
</dbReference>
<evidence type="ECO:0000313" key="3">
    <source>
        <dbReference type="EMBL" id="SDF57668.1"/>
    </source>
</evidence>
<keyword evidence="4" id="KW-1185">Reference proteome</keyword>
<comment type="caution">
    <text evidence="3">The sequence shown here is derived from an EMBL/GenBank/DDBJ whole genome shotgun (WGS) entry which is preliminary data.</text>
</comment>
<dbReference type="SUPFAM" id="SSF48452">
    <property type="entry name" value="TPR-like"/>
    <property type="match status" value="2"/>
</dbReference>
<dbReference type="InterPro" id="IPR011990">
    <property type="entry name" value="TPR-like_helical_dom_sf"/>
</dbReference>
<dbReference type="PANTHER" id="PTHR44858">
    <property type="entry name" value="TETRATRICOPEPTIDE REPEAT PROTEIN 6"/>
    <property type="match status" value="1"/>
</dbReference>
<dbReference type="Gene3D" id="3.40.50.2000">
    <property type="entry name" value="Glycogen Phosphorylase B"/>
    <property type="match status" value="1"/>
</dbReference>
<sequence length="548" mass="61509">MDHPPRDLLSAIARDVIAGFDPRKSITRHGSDFPNTSKLLEELRAHVEREATPEARRKIAESLAKSFPNTFVALDFYCETFKRELKKSSLIRLRSRAASLQPKSKIATVRLAEALESDGQTLAALELMRAAIRSGLSDEILSFKAGYYANLSGDLSQALEFYKKALKAEVHHRTLLNMASAARHIGDFELSEASSKRAILLRPDIWDAYYNRGNLRRETGYVRDAVRQSARAEKLKPESASVKWNLSHALMASGDFAKGFKVYRDRWFFDGFPTRIRYPGITNVDSVKGLTGSLFVYCEQGVGDNLLFARFIPKLLEQLPKGVTATFECYQSVLDLLQNSFPQAKIVPFDKTLREGHDFYLPLFDVPALLGIADMSGQAFPYIVPSPRPELPTISSSRPKVGIVWAGNPKFTHDQQRSAKIDDIDGLFEGLNADFYCFQKGRDEGVISERHPDVVDLAPHLTDFEATAVLMQQMDVVVSTCTSTANLAGALGKKGIVLTGPARDWRWMTGRTSDWFPSLTILQRSRTQSWESFFVDARHELARILEHI</sequence>
<accession>A0A8G2EYD0</accession>
<name>A0A8G2EYD0_9PROT</name>
<gene>
    <name evidence="3" type="ORF">SAMN05660686_01727</name>
</gene>
<dbReference type="Proteomes" id="UP000198615">
    <property type="component" value="Unassembled WGS sequence"/>
</dbReference>
<dbReference type="RefSeq" id="WP_139189171.1">
    <property type="nucleotide sequence ID" value="NZ_FNBW01000004.1"/>
</dbReference>
<evidence type="ECO:0000313" key="4">
    <source>
        <dbReference type="Proteomes" id="UP000198615"/>
    </source>
</evidence>
<proteinExistence type="predicted"/>
<dbReference type="InterPro" id="IPR050498">
    <property type="entry name" value="Ycf3"/>
</dbReference>
<dbReference type="PANTHER" id="PTHR44858:SF1">
    <property type="entry name" value="UDP-N-ACETYLGLUCOSAMINE--PEPTIDE N-ACETYLGLUCOSAMINYLTRANSFERASE SPINDLY-RELATED"/>
    <property type="match status" value="1"/>
</dbReference>
<evidence type="ECO:0000256" key="1">
    <source>
        <dbReference type="ARBA" id="ARBA00022737"/>
    </source>
</evidence>
<organism evidence="3 4">
    <name type="scientific">Thalassobaculum litoreum DSM 18839</name>
    <dbReference type="NCBI Taxonomy" id="1123362"/>
    <lineage>
        <taxon>Bacteria</taxon>
        <taxon>Pseudomonadati</taxon>
        <taxon>Pseudomonadota</taxon>
        <taxon>Alphaproteobacteria</taxon>
        <taxon>Rhodospirillales</taxon>
        <taxon>Thalassobaculaceae</taxon>
        <taxon>Thalassobaculum</taxon>
    </lineage>
</organism>